<accession>A0A3B3TQS0</accession>
<evidence type="ECO:0000313" key="3">
    <source>
        <dbReference type="Proteomes" id="UP000261500"/>
    </source>
</evidence>
<evidence type="ECO:0000256" key="1">
    <source>
        <dbReference type="SAM" id="MobiDB-lite"/>
    </source>
</evidence>
<dbReference type="Proteomes" id="UP000261500">
    <property type="component" value="Unplaced"/>
</dbReference>
<protein>
    <submittedName>
        <fullName evidence="2">Uncharacterized protein</fullName>
    </submittedName>
</protein>
<reference evidence="2" key="2">
    <citation type="submission" date="2025-09" db="UniProtKB">
        <authorList>
            <consortium name="Ensembl"/>
        </authorList>
    </citation>
    <scope>IDENTIFICATION</scope>
</reference>
<sequence length="81" mass="9130">VVCRQSDKTPVSVSKTSVTSGPHSRKSSGQSRRDVGRKHKNDEFTVVVFSRESKRRMGVWKVRNSSGLHVFFVLSLTLKII</sequence>
<name>A0A3B3TQS0_9TELE</name>
<proteinExistence type="predicted"/>
<dbReference type="AlphaFoldDB" id="A0A3B3TQS0"/>
<evidence type="ECO:0000313" key="2">
    <source>
        <dbReference type="Ensembl" id="ENSPLAP00000002948.1"/>
    </source>
</evidence>
<feature type="region of interest" description="Disordered" evidence="1">
    <location>
        <begin position="1"/>
        <end position="39"/>
    </location>
</feature>
<reference evidence="2" key="1">
    <citation type="submission" date="2025-08" db="UniProtKB">
        <authorList>
            <consortium name="Ensembl"/>
        </authorList>
    </citation>
    <scope>IDENTIFICATION</scope>
</reference>
<feature type="compositionally biased region" description="Low complexity" evidence="1">
    <location>
        <begin position="8"/>
        <end position="20"/>
    </location>
</feature>
<dbReference type="Ensembl" id="ENSPLAT00000012192.1">
    <property type="protein sequence ID" value="ENSPLAP00000002948.1"/>
    <property type="gene ID" value="ENSPLAG00000004340.1"/>
</dbReference>
<keyword evidence="3" id="KW-1185">Reference proteome</keyword>
<organism evidence="2 3">
    <name type="scientific">Poecilia latipinna</name>
    <name type="common">sailfin molly</name>
    <dbReference type="NCBI Taxonomy" id="48699"/>
    <lineage>
        <taxon>Eukaryota</taxon>
        <taxon>Metazoa</taxon>
        <taxon>Chordata</taxon>
        <taxon>Craniata</taxon>
        <taxon>Vertebrata</taxon>
        <taxon>Euteleostomi</taxon>
        <taxon>Actinopterygii</taxon>
        <taxon>Neopterygii</taxon>
        <taxon>Teleostei</taxon>
        <taxon>Neoteleostei</taxon>
        <taxon>Acanthomorphata</taxon>
        <taxon>Ovalentaria</taxon>
        <taxon>Atherinomorphae</taxon>
        <taxon>Cyprinodontiformes</taxon>
        <taxon>Poeciliidae</taxon>
        <taxon>Poeciliinae</taxon>
        <taxon>Poecilia</taxon>
    </lineage>
</organism>